<evidence type="ECO:0000256" key="1">
    <source>
        <dbReference type="ARBA" id="ARBA00002268"/>
    </source>
</evidence>
<organism evidence="18 19">
    <name type="scientific">Hydrogenivirga caldilitoris</name>
    <dbReference type="NCBI Taxonomy" id="246264"/>
    <lineage>
        <taxon>Bacteria</taxon>
        <taxon>Pseudomonadati</taxon>
        <taxon>Aquificota</taxon>
        <taxon>Aquificia</taxon>
        <taxon>Aquificales</taxon>
        <taxon>Aquificaceae</taxon>
        <taxon>Hydrogenivirga</taxon>
    </lineage>
</organism>
<evidence type="ECO:0000256" key="11">
    <source>
        <dbReference type="ARBA" id="ARBA00023004"/>
    </source>
</evidence>
<accession>A0A497XRT9</accession>
<keyword evidence="19" id="KW-1185">Reference proteome</keyword>
<dbReference type="EC" id="1.17.99.6" evidence="4 17"/>
<keyword evidence="13 17" id="KW-1015">Disulfide bond</keyword>
<keyword evidence="9 17" id="KW-0671">Queuosine biosynthesis</keyword>
<evidence type="ECO:0000256" key="8">
    <source>
        <dbReference type="ARBA" id="ARBA00022723"/>
    </source>
</evidence>
<keyword evidence="14 17" id="KW-0676">Redox-active center</keyword>
<feature type="binding site" evidence="17">
    <location>
        <position position="90"/>
    </location>
    <ligand>
        <name>[4Fe-4S] cluster</name>
        <dbReference type="ChEBI" id="CHEBI:49883"/>
    </ligand>
</feature>
<evidence type="ECO:0000256" key="12">
    <source>
        <dbReference type="ARBA" id="ARBA00023014"/>
    </source>
</evidence>
<evidence type="ECO:0000256" key="5">
    <source>
        <dbReference type="ARBA" id="ARBA00016895"/>
    </source>
</evidence>
<keyword evidence="8 17" id="KW-0479">Metal-binding</keyword>
<dbReference type="GO" id="GO:0052693">
    <property type="term" value="F:epoxyqueuosine reductase activity"/>
    <property type="evidence" value="ECO:0007669"/>
    <property type="project" value="UniProtKB-UniRule"/>
</dbReference>
<evidence type="ECO:0000256" key="10">
    <source>
        <dbReference type="ARBA" id="ARBA00023002"/>
    </source>
</evidence>
<feature type="binding site" evidence="17">
    <location>
        <position position="93"/>
    </location>
    <ligand>
        <name>[4Fe-4S] cluster</name>
        <dbReference type="ChEBI" id="CHEBI:49883"/>
    </ligand>
</feature>
<comment type="similarity">
    <text evidence="3 17">Belongs to the QueH family.</text>
</comment>
<evidence type="ECO:0000256" key="3">
    <source>
        <dbReference type="ARBA" id="ARBA00008207"/>
    </source>
</evidence>
<comment type="pathway">
    <text evidence="2 17">tRNA modification; tRNA-queuosine biosynthesis.</text>
</comment>
<evidence type="ECO:0000256" key="15">
    <source>
        <dbReference type="ARBA" id="ARBA00031446"/>
    </source>
</evidence>
<evidence type="ECO:0000256" key="14">
    <source>
        <dbReference type="ARBA" id="ARBA00023284"/>
    </source>
</evidence>
<reference evidence="18 19" key="1">
    <citation type="submission" date="2018-10" db="EMBL/GenBank/DDBJ databases">
        <title>Genomic Encyclopedia of Archaeal and Bacterial Type Strains, Phase II (KMG-II): from individual species to whole genera.</title>
        <authorList>
            <person name="Goeker M."/>
        </authorList>
    </citation>
    <scope>NUCLEOTIDE SEQUENCE [LARGE SCALE GENOMIC DNA]</scope>
    <source>
        <strain evidence="18 19">DSM 16510</strain>
    </source>
</reference>
<dbReference type="GO" id="GO:0046872">
    <property type="term" value="F:metal ion binding"/>
    <property type="evidence" value="ECO:0007669"/>
    <property type="project" value="UniProtKB-KW"/>
</dbReference>
<dbReference type="GO" id="GO:0051539">
    <property type="term" value="F:4 iron, 4 sulfur cluster binding"/>
    <property type="evidence" value="ECO:0007669"/>
    <property type="project" value="UniProtKB-UniRule"/>
</dbReference>
<evidence type="ECO:0000256" key="2">
    <source>
        <dbReference type="ARBA" id="ARBA00004691"/>
    </source>
</evidence>
<keyword evidence="6 17" id="KW-0004">4Fe-4S</keyword>
<protein>
    <recommendedName>
        <fullName evidence="5 17">Epoxyqueuosine reductase QueH</fullName>
        <ecNumber evidence="4 17">1.17.99.6</ecNumber>
    </recommendedName>
    <alternativeName>
        <fullName evidence="15 17">Queuosine biosynthesis protein QueH</fullName>
    </alternativeName>
</protein>
<dbReference type="InterPro" id="IPR003828">
    <property type="entry name" value="QueH"/>
</dbReference>
<name>A0A497XRT9_9AQUI</name>
<comment type="caution">
    <text evidence="18">The sequence shown here is derived from an EMBL/GenBank/DDBJ whole genome shotgun (WGS) entry which is preliminary data.</text>
</comment>
<dbReference type="EMBL" id="RCCJ01000001">
    <property type="protein sequence ID" value="RLJ70994.1"/>
    <property type="molecule type" value="Genomic_DNA"/>
</dbReference>
<evidence type="ECO:0000313" key="18">
    <source>
        <dbReference type="EMBL" id="RLJ70994.1"/>
    </source>
</evidence>
<dbReference type="RefSeq" id="WP_121011647.1">
    <property type="nucleotide sequence ID" value="NZ_RCCJ01000001.1"/>
</dbReference>
<dbReference type="Proteomes" id="UP000267841">
    <property type="component" value="Unassembled WGS sequence"/>
</dbReference>
<keyword evidence="7 17" id="KW-0819">tRNA processing</keyword>
<feature type="disulfide bond" description="Redox-active" evidence="17">
    <location>
        <begin position="172"/>
        <end position="174"/>
    </location>
</feature>
<dbReference type="UniPathway" id="UPA00392"/>
<evidence type="ECO:0000256" key="16">
    <source>
        <dbReference type="ARBA" id="ARBA00047415"/>
    </source>
</evidence>
<evidence type="ECO:0000256" key="13">
    <source>
        <dbReference type="ARBA" id="ARBA00023157"/>
    </source>
</evidence>
<evidence type="ECO:0000256" key="17">
    <source>
        <dbReference type="HAMAP-Rule" id="MF_02089"/>
    </source>
</evidence>
<keyword evidence="12 17" id="KW-0411">Iron-sulfur</keyword>
<dbReference type="GO" id="GO:0008616">
    <property type="term" value="P:tRNA queuosine(34) biosynthetic process"/>
    <property type="evidence" value="ECO:0007669"/>
    <property type="project" value="UniProtKB-UniRule"/>
</dbReference>
<feature type="binding site" evidence="17">
    <location>
        <position position="10"/>
    </location>
    <ligand>
        <name>[4Fe-4S] cluster</name>
        <dbReference type="ChEBI" id="CHEBI:49883"/>
    </ligand>
</feature>
<evidence type="ECO:0000313" key="19">
    <source>
        <dbReference type="Proteomes" id="UP000267841"/>
    </source>
</evidence>
<keyword evidence="11 17" id="KW-0408">Iron</keyword>
<dbReference type="AlphaFoldDB" id="A0A497XRT9"/>
<feature type="binding site" evidence="17">
    <location>
        <position position="9"/>
    </location>
    <ligand>
        <name>[4Fe-4S] cluster</name>
        <dbReference type="ChEBI" id="CHEBI:49883"/>
    </ligand>
</feature>
<dbReference type="PANTHER" id="PTHR36701:SF1">
    <property type="entry name" value="EPOXYQUEUOSINE REDUCTASE QUEH"/>
    <property type="match status" value="1"/>
</dbReference>
<gene>
    <name evidence="17" type="primary">queH</name>
    <name evidence="18" type="ORF">BCF55_1283</name>
</gene>
<evidence type="ECO:0000256" key="7">
    <source>
        <dbReference type="ARBA" id="ARBA00022694"/>
    </source>
</evidence>
<comment type="catalytic activity">
    <reaction evidence="16 17">
        <text>epoxyqueuosine(34) in tRNA + AH2 = queuosine(34) in tRNA + A + H2O</text>
        <dbReference type="Rhea" id="RHEA:32159"/>
        <dbReference type="Rhea" id="RHEA-COMP:18571"/>
        <dbReference type="Rhea" id="RHEA-COMP:18582"/>
        <dbReference type="ChEBI" id="CHEBI:13193"/>
        <dbReference type="ChEBI" id="CHEBI:15377"/>
        <dbReference type="ChEBI" id="CHEBI:17499"/>
        <dbReference type="ChEBI" id="CHEBI:194431"/>
        <dbReference type="ChEBI" id="CHEBI:194443"/>
        <dbReference type="EC" id="1.17.99.6"/>
    </reaction>
</comment>
<dbReference type="HAMAP" id="MF_02089">
    <property type="entry name" value="QueH"/>
    <property type="match status" value="1"/>
</dbReference>
<proteinExistence type="inferred from homology"/>
<comment type="function">
    <text evidence="1 17">Catalyzes the conversion of epoxyqueuosine (oQ) to queuosine (Q), which is a hypermodified base found in the wobble positions of tRNA(Asp), tRNA(Asn), tRNA(His) and tRNA(Tyr).</text>
</comment>
<dbReference type="Pfam" id="PF02677">
    <property type="entry name" value="QueH"/>
    <property type="match status" value="1"/>
</dbReference>
<evidence type="ECO:0000256" key="6">
    <source>
        <dbReference type="ARBA" id="ARBA00022485"/>
    </source>
</evidence>
<dbReference type="OrthoDB" id="9801033at2"/>
<evidence type="ECO:0000256" key="9">
    <source>
        <dbReference type="ARBA" id="ARBA00022785"/>
    </source>
</evidence>
<evidence type="ECO:0000256" key="4">
    <source>
        <dbReference type="ARBA" id="ARBA00012622"/>
    </source>
</evidence>
<dbReference type="PANTHER" id="PTHR36701">
    <property type="entry name" value="EPOXYQUEUOSINE REDUCTASE QUEH"/>
    <property type="match status" value="1"/>
</dbReference>
<keyword evidence="10 17" id="KW-0560">Oxidoreductase</keyword>
<sequence length="412" mass="47186">MGRFLVHICCAPDALYFLERFRQDNPGSELIGFFYDPNIHPYEEYKLRLIETQRTCNRLGIKLIEGEYNVEGWLGAVKGLEHEPERGERCSVCFDLRLQRSAQLAKELGCEGFTTTLLMSPKKKFQQLKESGEKTASQYGVRFIAPDYRKGGGTQEMFRLTKENELYQQDYCGCIYGLFKQKEGEIFWDLVSFSGRRPGSKEESLFIKTLRVKVEELKLPVKEFEIPFLGWKLLEGGVWVNNKAIPSIVVPYSQPIRGKVRADVERVVGDTLYLNKQFVRIILTDSLKDCPLEEIPAHTSPTFRVPKEYKGLLLENRIEVRLNAEFVPEKTRVLLIGKEEAENLIGVPADTLQDGRGYKEEEVSKLIEKSAKDIAEGKTSIILLGAHSLGRVGQRYFEEITGRKIDRVLDYP</sequence>